<dbReference type="OrthoDB" id="932184at2"/>
<dbReference type="Proteomes" id="UP000295706">
    <property type="component" value="Unassembled WGS sequence"/>
</dbReference>
<dbReference type="RefSeq" id="WP_132121055.1">
    <property type="nucleotide sequence ID" value="NZ_SMJU01000015.1"/>
</dbReference>
<evidence type="ECO:0000313" key="1">
    <source>
        <dbReference type="EMBL" id="TDB61157.1"/>
    </source>
</evidence>
<dbReference type="Pfam" id="PF16248">
    <property type="entry name" value="DUF4905"/>
    <property type="match status" value="1"/>
</dbReference>
<keyword evidence="2" id="KW-1185">Reference proteome</keyword>
<protein>
    <submittedName>
        <fullName evidence="1">DUF4905 domain-containing protein</fullName>
    </submittedName>
</protein>
<proteinExistence type="predicted"/>
<name>A0A4R4K1I0_9BACT</name>
<comment type="caution">
    <text evidence="1">The sequence shown here is derived from an EMBL/GenBank/DDBJ whole genome shotgun (WGS) entry which is preliminary data.</text>
</comment>
<dbReference type="AlphaFoldDB" id="A0A4R4K1I0"/>
<accession>A0A4R4K1I0</accession>
<evidence type="ECO:0000313" key="2">
    <source>
        <dbReference type="Proteomes" id="UP000295706"/>
    </source>
</evidence>
<dbReference type="InterPro" id="IPR032595">
    <property type="entry name" value="DUF4905"/>
</dbReference>
<gene>
    <name evidence="1" type="ORF">EZE20_20035</name>
</gene>
<sequence>MLLPAENQSSFSFEQAMAIWRILPHPHPEVNTWAVELRDTEQKTVSWVVLDFTSQKLLWQTTPEATDWWSSLTAFTESAVYLHNYRYPDIPEPTDLLSVSVVDGSLQWALPGVVFVQEGETANQIVVAQKMGEGVTYRLCDADSGRLQRAVEPIALPPGRAEACRTPERYYPQDIYFDVLSSFLQKVVRVSQPLAIDYLEATPYIAFSYYIYIEEKVAQFLLVVNQKQEVVYHQILSEGRKGLSSSTLVWKNDHLLFLRTQNELISLNLTP</sequence>
<dbReference type="EMBL" id="SMJU01000015">
    <property type="protein sequence ID" value="TDB61157.1"/>
    <property type="molecule type" value="Genomic_DNA"/>
</dbReference>
<organism evidence="1 2">
    <name type="scientific">Arundinibacter roseus</name>
    <dbReference type="NCBI Taxonomy" id="2070510"/>
    <lineage>
        <taxon>Bacteria</taxon>
        <taxon>Pseudomonadati</taxon>
        <taxon>Bacteroidota</taxon>
        <taxon>Cytophagia</taxon>
        <taxon>Cytophagales</taxon>
        <taxon>Spirosomataceae</taxon>
        <taxon>Arundinibacter</taxon>
    </lineage>
</organism>
<reference evidence="1 2" key="1">
    <citation type="submission" date="2019-02" db="EMBL/GenBank/DDBJ databases">
        <title>Arundinibacter roseus gen. nov., sp. nov., a new member of the family Cytophagaceae.</title>
        <authorList>
            <person name="Szuroczki S."/>
            <person name="Khayer B."/>
            <person name="Sproer C."/>
            <person name="Toumi M."/>
            <person name="Szabo A."/>
            <person name="Felfoldi T."/>
            <person name="Schumann P."/>
            <person name="Toth E."/>
        </authorList>
    </citation>
    <scope>NUCLEOTIDE SEQUENCE [LARGE SCALE GENOMIC DNA]</scope>
    <source>
        <strain evidence="1 2">DMA-k-7a</strain>
    </source>
</reference>